<reference evidence="2" key="1">
    <citation type="journal article" date="2014" name="Int. J. Syst. Evol. Microbiol.">
        <title>Complete genome sequence of Corynebacterium casei LMG S-19264T (=DSM 44701T), isolated from a smear-ripened cheese.</title>
        <authorList>
            <consortium name="US DOE Joint Genome Institute (JGI-PGF)"/>
            <person name="Walter F."/>
            <person name="Albersmeier A."/>
            <person name="Kalinowski J."/>
            <person name="Ruckert C."/>
        </authorList>
    </citation>
    <scope>NUCLEOTIDE SEQUENCE</scope>
    <source>
        <strain evidence="2">VKM B-1513</strain>
    </source>
</reference>
<feature type="transmembrane region" description="Helical" evidence="1">
    <location>
        <begin position="158"/>
        <end position="182"/>
    </location>
</feature>
<keyword evidence="1" id="KW-0472">Membrane</keyword>
<accession>A0A9W6MNQ6</accession>
<dbReference type="EMBL" id="BSFE01000003">
    <property type="protein sequence ID" value="GLK52139.1"/>
    <property type="molecule type" value="Genomic_DNA"/>
</dbReference>
<keyword evidence="1" id="KW-1133">Transmembrane helix</keyword>
<reference evidence="2" key="2">
    <citation type="submission" date="2023-01" db="EMBL/GenBank/DDBJ databases">
        <authorList>
            <person name="Sun Q."/>
            <person name="Evtushenko L."/>
        </authorList>
    </citation>
    <scope>NUCLEOTIDE SEQUENCE</scope>
    <source>
        <strain evidence="2">VKM B-1513</strain>
    </source>
</reference>
<organism evidence="2 3">
    <name type="scientific">Maricaulis virginensis</name>
    <dbReference type="NCBI Taxonomy" id="144022"/>
    <lineage>
        <taxon>Bacteria</taxon>
        <taxon>Pseudomonadati</taxon>
        <taxon>Pseudomonadota</taxon>
        <taxon>Alphaproteobacteria</taxon>
        <taxon>Maricaulales</taxon>
        <taxon>Maricaulaceae</taxon>
        <taxon>Maricaulis</taxon>
    </lineage>
</organism>
<sequence>MTNSADNSTAATVWLREVRHGLASLPGSVRDDILAELDSHIAERVEAGTAPQDVVAALGPADAYARAMYDAHRLETAITTRRYGDMLDALIRTAAGHGLAVLAGAAILVLWAAACLVASVAAFKIADPLHAGLWRSETEFFIGLIDDPSTADELLGVWIFPLTLFALALAFLATRALAIWTLRRIARRG</sequence>
<dbReference type="Pfam" id="PF22564">
    <property type="entry name" value="HAAS"/>
    <property type="match status" value="1"/>
</dbReference>
<name>A0A9W6MNQ6_9PROT</name>
<feature type="transmembrane region" description="Helical" evidence="1">
    <location>
        <begin position="99"/>
        <end position="123"/>
    </location>
</feature>
<keyword evidence="1" id="KW-0812">Transmembrane</keyword>
<evidence type="ECO:0000313" key="2">
    <source>
        <dbReference type="EMBL" id="GLK52139.1"/>
    </source>
</evidence>
<keyword evidence="3" id="KW-1185">Reference proteome</keyword>
<evidence type="ECO:0000313" key="3">
    <source>
        <dbReference type="Proteomes" id="UP001143486"/>
    </source>
</evidence>
<dbReference type="RefSeq" id="WP_271186503.1">
    <property type="nucleotide sequence ID" value="NZ_BSFE01000003.1"/>
</dbReference>
<comment type="caution">
    <text evidence="2">The sequence shown here is derived from an EMBL/GenBank/DDBJ whole genome shotgun (WGS) entry which is preliminary data.</text>
</comment>
<dbReference type="Proteomes" id="UP001143486">
    <property type="component" value="Unassembled WGS sequence"/>
</dbReference>
<protein>
    <recommendedName>
        <fullName evidence="4">DUF1700 domain-containing protein</fullName>
    </recommendedName>
</protein>
<dbReference type="AlphaFoldDB" id="A0A9W6MNQ6"/>
<evidence type="ECO:0008006" key="4">
    <source>
        <dbReference type="Google" id="ProtNLM"/>
    </source>
</evidence>
<evidence type="ECO:0000256" key="1">
    <source>
        <dbReference type="SAM" id="Phobius"/>
    </source>
</evidence>
<gene>
    <name evidence="2" type="ORF">GCM10017621_16470</name>
</gene>
<proteinExistence type="predicted"/>